<dbReference type="KEGG" id="bhp:BHAMNSH16_11530"/>
<reference evidence="1 2" key="1">
    <citation type="submission" date="2017-02" db="EMBL/GenBank/DDBJ databases">
        <title>Complete genome sequence of Brachyspira hampsonii genomovar I strain NSH-16 (ATCC BAA-2463).</title>
        <authorList>
            <person name="Mirajkar N.S."/>
            <person name="Gebhart C.J."/>
        </authorList>
    </citation>
    <scope>NUCLEOTIDE SEQUENCE [LARGE SCALE GENOMIC DNA]</scope>
    <source>
        <strain evidence="1 2">NSH-16</strain>
    </source>
</reference>
<organism evidence="1 2">
    <name type="scientific">Brachyspira hampsonii</name>
    <dbReference type="NCBI Taxonomy" id="1287055"/>
    <lineage>
        <taxon>Bacteria</taxon>
        <taxon>Pseudomonadati</taxon>
        <taxon>Spirochaetota</taxon>
        <taxon>Spirochaetia</taxon>
        <taxon>Brachyspirales</taxon>
        <taxon>Brachyspiraceae</taxon>
        <taxon>Brachyspira</taxon>
    </lineage>
</organism>
<sequence>MENKIIKDIKQIISNFTQNIEINNLETTIRIASYSPSNNEYMTDADNIVINGDILKDIYNSKYNFNNRPKSADAVYKFENGNIYVIEFKNGKINNKEKLDIFKKAYDTFLILLDIGIIKNLNYSRNYATYIVVYNKLKNDEPNKDNIYKYFAKNALSYKEYKFKDLNTLQEILFKESFACTKENFNEYIIPELNKEQN</sequence>
<name>A0AAC9TWG6_9SPIR</name>
<proteinExistence type="predicted"/>
<keyword evidence="2" id="KW-1185">Reference proteome</keyword>
<dbReference type="RefSeq" id="WP_008729309.1">
    <property type="nucleotide sequence ID" value="NZ_CP019914.1"/>
</dbReference>
<gene>
    <name evidence="1" type="ORF">BHAMNSH16_11530</name>
</gene>
<evidence type="ECO:0008006" key="3">
    <source>
        <dbReference type="Google" id="ProtNLM"/>
    </source>
</evidence>
<evidence type="ECO:0000313" key="2">
    <source>
        <dbReference type="Proteomes" id="UP000264880"/>
    </source>
</evidence>
<dbReference type="AlphaFoldDB" id="A0AAC9TWG6"/>
<accession>A0AAC9TWG6</accession>
<dbReference type="Proteomes" id="UP000264880">
    <property type="component" value="Chromosome"/>
</dbReference>
<evidence type="ECO:0000313" key="1">
    <source>
        <dbReference type="EMBL" id="ASJ22232.1"/>
    </source>
</evidence>
<protein>
    <recommendedName>
        <fullName evidence="3">Restriction endonuclease</fullName>
    </recommendedName>
</protein>
<dbReference type="EMBL" id="CP019914">
    <property type="protein sequence ID" value="ASJ22232.1"/>
    <property type="molecule type" value="Genomic_DNA"/>
</dbReference>